<feature type="domain" description="Peptidase C1A papain C-terminal" evidence="4">
    <location>
        <begin position="51"/>
        <end position="316"/>
    </location>
</feature>
<comment type="similarity">
    <text evidence="1">Belongs to the peptidase C1 family.</text>
</comment>
<sequence length="352" mass="39678">MAILVFWFIFLIGVLLTTGRTNAQYGDLILPGHTKQNDYSLPLPHTYSTDLPRAFSWLDVNGVSYLTHSLNQHIPQYCGSCWAHSALSVLADRIKIARRYDVIQRKPKERFNAAIYNHDDLNFSVQFLLNCGSHMAGSCKGGSATGTFQFIQHVGFIPVDTCQNYIACSDDSDEGFCAFVNTTCLDINVCKTCSPSEGCRAVKTFPNATVAEFGTYHFDTAAMMAEIYHRGPIKASVDATFLVNYTGGVIWDAPDFHSRRHNHGVEIVGWGYDEEKDRQYWVVRNSWGTYWGETSFFRVELGKNLLMIESNIAWVTPKSFSVWGCDTNMNCGLQEELYIDPSFYLAQFRSTG</sequence>
<dbReference type="InterPro" id="IPR013128">
    <property type="entry name" value="Peptidase_C1A"/>
</dbReference>
<keyword evidence="2" id="KW-0865">Zymogen</keyword>
<dbReference type="InterPro" id="IPR038765">
    <property type="entry name" value="Papain-like_cys_pep_sf"/>
</dbReference>
<dbReference type="OrthoDB" id="190265at2759"/>
<evidence type="ECO:0000256" key="3">
    <source>
        <dbReference type="SAM" id="SignalP"/>
    </source>
</evidence>
<protein>
    <recommendedName>
        <fullName evidence="4">Peptidase C1A papain C-terminal domain-containing protein</fullName>
    </recommendedName>
</protein>
<dbReference type="PRINTS" id="PR00705">
    <property type="entry name" value="PAPAIN"/>
</dbReference>
<keyword evidence="3" id="KW-0732">Signal</keyword>
<name>A0A1Z5KGL4_FISSO</name>
<dbReference type="AlphaFoldDB" id="A0A1Z5KGL4"/>
<dbReference type="SMART" id="SM00645">
    <property type="entry name" value="Pept_C1"/>
    <property type="match status" value="1"/>
</dbReference>
<dbReference type="EMBL" id="BDSP01000224">
    <property type="protein sequence ID" value="GAX25433.1"/>
    <property type="molecule type" value="Genomic_DNA"/>
</dbReference>
<keyword evidence="6" id="KW-1185">Reference proteome</keyword>
<gene>
    <name evidence="5" type="ORF">FisN_1Hh388</name>
</gene>
<dbReference type="InterPro" id="IPR000668">
    <property type="entry name" value="Peptidase_C1A_C"/>
</dbReference>
<feature type="signal peptide" evidence="3">
    <location>
        <begin position="1"/>
        <end position="23"/>
    </location>
</feature>
<evidence type="ECO:0000256" key="1">
    <source>
        <dbReference type="ARBA" id="ARBA00008455"/>
    </source>
</evidence>
<comment type="caution">
    <text evidence="5">The sequence shown here is derived from an EMBL/GenBank/DDBJ whole genome shotgun (WGS) entry which is preliminary data.</text>
</comment>
<dbReference type="PANTHER" id="PTHR12411">
    <property type="entry name" value="CYSTEINE PROTEASE FAMILY C1-RELATED"/>
    <property type="match status" value="1"/>
</dbReference>
<dbReference type="SUPFAM" id="SSF54001">
    <property type="entry name" value="Cysteine proteinases"/>
    <property type="match status" value="1"/>
</dbReference>
<reference evidence="5 6" key="1">
    <citation type="journal article" date="2015" name="Plant Cell">
        <title>Oil accumulation by the oleaginous diatom Fistulifera solaris as revealed by the genome and transcriptome.</title>
        <authorList>
            <person name="Tanaka T."/>
            <person name="Maeda Y."/>
            <person name="Veluchamy A."/>
            <person name="Tanaka M."/>
            <person name="Abida H."/>
            <person name="Marechal E."/>
            <person name="Bowler C."/>
            <person name="Muto M."/>
            <person name="Sunaga Y."/>
            <person name="Tanaka M."/>
            <person name="Yoshino T."/>
            <person name="Taniguchi T."/>
            <person name="Fukuda Y."/>
            <person name="Nemoto M."/>
            <person name="Matsumoto M."/>
            <person name="Wong P.S."/>
            <person name="Aburatani S."/>
            <person name="Fujibuchi W."/>
        </authorList>
    </citation>
    <scope>NUCLEOTIDE SEQUENCE [LARGE SCALE GENOMIC DNA]</scope>
    <source>
        <strain evidence="5 6">JPCC DA0580</strain>
    </source>
</reference>
<feature type="chain" id="PRO_5018763128" description="Peptidase C1A papain C-terminal domain-containing protein" evidence="3">
    <location>
        <begin position="24"/>
        <end position="352"/>
    </location>
</feature>
<organism evidence="5 6">
    <name type="scientific">Fistulifera solaris</name>
    <name type="common">Oleaginous diatom</name>
    <dbReference type="NCBI Taxonomy" id="1519565"/>
    <lineage>
        <taxon>Eukaryota</taxon>
        <taxon>Sar</taxon>
        <taxon>Stramenopiles</taxon>
        <taxon>Ochrophyta</taxon>
        <taxon>Bacillariophyta</taxon>
        <taxon>Bacillariophyceae</taxon>
        <taxon>Bacillariophycidae</taxon>
        <taxon>Naviculales</taxon>
        <taxon>Naviculaceae</taxon>
        <taxon>Fistulifera</taxon>
    </lineage>
</organism>
<evidence type="ECO:0000256" key="2">
    <source>
        <dbReference type="ARBA" id="ARBA00023145"/>
    </source>
</evidence>
<dbReference type="Gene3D" id="3.90.70.10">
    <property type="entry name" value="Cysteine proteinases"/>
    <property type="match status" value="1"/>
</dbReference>
<dbReference type="Pfam" id="PF00112">
    <property type="entry name" value="Peptidase_C1"/>
    <property type="match status" value="2"/>
</dbReference>
<evidence type="ECO:0000313" key="5">
    <source>
        <dbReference type="EMBL" id="GAX25433.1"/>
    </source>
</evidence>
<evidence type="ECO:0000259" key="4">
    <source>
        <dbReference type="SMART" id="SM00645"/>
    </source>
</evidence>
<dbReference type="InParanoid" id="A0A1Z5KGL4"/>
<dbReference type="GO" id="GO:0006508">
    <property type="term" value="P:proteolysis"/>
    <property type="evidence" value="ECO:0007669"/>
    <property type="project" value="InterPro"/>
</dbReference>
<dbReference type="FunFam" id="3.90.70.10:FF:000117">
    <property type="entry name" value="Probable papain cysteine protease"/>
    <property type="match status" value="1"/>
</dbReference>
<proteinExistence type="inferred from homology"/>
<accession>A0A1Z5KGL4</accession>
<evidence type="ECO:0000313" key="6">
    <source>
        <dbReference type="Proteomes" id="UP000198406"/>
    </source>
</evidence>
<dbReference type="GO" id="GO:0008234">
    <property type="term" value="F:cysteine-type peptidase activity"/>
    <property type="evidence" value="ECO:0007669"/>
    <property type="project" value="InterPro"/>
</dbReference>
<dbReference type="Proteomes" id="UP000198406">
    <property type="component" value="Unassembled WGS sequence"/>
</dbReference>